<gene>
    <name evidence="2" type="ORF">CQW23_30187</name>
</gene>
<dbReference type="GO" id="GO:0003680">
    <property type="term" value="F:minor groove of adenine-thymine-rich DNA binding"/>
    <property type="evidence" value="ECO:0007669"/>
    <property type="project" value="UniProtKB-UniRule"/>
</dbReference>
<comment type="subcellular location">
    <subcellularLocation>
        <location evidence="1">Nucleus</location>
    </subcellularLocation>
</comment>
<keyword evidence="1" id="KW-0804">Transcription</keyword>
<proteinExistence type="predicted"/>
<dbReference type="OrthoDB" id="1252860at2759"/>
<keyword evidence="3" id="KW-1185">Reference proteome</keyword>
<keyword evidence="1" id="KW-0238">DNA-binding</keyword>
<evidence type="ECO:0000256" key="1">
    <source>
        <dbReference type="RuleBase" id="RU367031"/>
    </source>
</evidence>
<comment type="domain">
    <text evidence="1">The PPC domain mediates interactions between AHL proteins.</text>
</comment>
<comment type="function">
    <text evidence="1">Transcription factor that specifically binds AT-rich DNA sequences related to the nuclear matrix attachment regions (MARs).</text>
</comment>
<protein>
    <recommendedName>
        <fullName evidence="1">AT-hook motif nuclear-localized protein</fullName>
    </recommendedName>
</protein>
<dbReference type="Proteomes" id="UP000224567">
    <property type="component" value="Unassembled WGS sequence"/>
</dbReference>
<reference evidence="3" key="2">
    <citation type="journal article" date="2017" name="J. Anim. Genet.">
        <title>Multiple reference genome sequences of hot pepper reveal the massive evolution of plant disease resistance genes by retroduplication.</title>
        <authorList>
            <person name="Kim S."/>
            <person name="Park J."/>
            <person name="Yeom S.-I."/>
            <person name="Kim Y.-M."/>
            <person name="Seo E."/>
            <person name="Kim K.-T."/>
            <person name="Kim M.-S."/>
            <person name="Lee J.M."/>
            <person name="Cheong K."/>
            <person name="Shin H.-S."/>
            <person name="Kim S.-B."/>
            <person name="Han K."/>
            <person name="Lee J."/>
            <person name="Park M."/>
            <person name="Lee H.-A."/>
            <person name="Lee H.-Y."/>
            <person name="Lee Y."/>
            <person name="Oh S."/>
            <person name="Lee J.H."/>
            <person name="Choi E."/>
            <person name="Choi E."/>
            <person name="Lee S.E."/>
            <person name="Jeon J."/>
            <person name="Kim H."/>
            <person name="Choi G."/>
            <person name="Song H."/>
            <person name="Lee J."/>
            <person name="Lee S.-C."/>
            <person name="Kwon J.-K."/>
            <person name="Lee H.-Y."/>
            <person name="Koo N."/>
            <person name="Hong Y."/>
            <person name="Kim R.W."/>
            <person name="Kang W.-H."/>
            <person name="Huh J.H."/>
            <person name="Kang B.-C."/>
            <person name="Yang T.-J."/>
            <person name="Lee Y.-H."/>
            <person name="Bennetzen J.L."/>
            <person name="Choi D."/>
        </authorList>
    </citation>
    <scope>NUCLEOTIDE SEQUENCE [LARGE SCALE GENOMIC DNA]</scope>
    <source>
        <strain evidence="3">cv. PBC81</strain>
    </source>
</reference>
<keyword evidence="1" id="KW-0805">Transcription regulation</keyword>
<evidence type="ECO:0000313" key="3">
    <source>
        <dbReference type="Proteomes" id="UP000224567"/>
    </source>
</evidence>
<sequence>MGVDSPFLLALAASSLLPRKEKDEANEKKREAHWDMLFIRRGQDIGEEVLTYFRNRTSRSKNSNGHSRIGWIMSANGLVFHPILENSSTTAELKKAKAKLRPARLLIVMSAELKYGQGERFCGVGQGRKTNYWKGLYDMIRLGGRYTISEDGEVQQCGPLTIYCAGPSHVVYGGQVIGRLVAAEAVKVVVGSAPYNPSEDE</sequence>
<dbReference type="InterPro" id="IPR039605">
    <property type="entry name" value="AHL"/>
</dbReference>
<dbReference type="PANTHER" id="PTHR31500:SF9">
    <property type="entry name" value="AT-HOOK MOTIF NUCLEAR-LOCALIZED PROTEIN 9"/>
    <property type="match status" value="1"/>
</dbReference>
<dbReference type="PANTHER" id="PTHR31500">
    <property type="entry name" value="AT-HOOK MOTIF NUCLEAR-LOCALIZED PROTEIN 9"/>
    <property type="match status" value="1"/>
</dbReference>
<reference evidence="2 3" key="1">
    <citation type="journal article" date="2017" name="Genome Biol.">
        <title>New reference genome sequences of hot pepper reveal the massive evolution of plant disease-resistance genes by retroduplication.</title>
        <authorList>
            <person name="Kim S."/>
            <person name="Park J."/>
            <person name="Yeom S.I."/>
            <person name="Kim Y.M."/>
            <person name="Seo E."/>
            <person name="Kim K.T."/>
            <person name="Kim M.S."/>
            <person name="Lee J.M."/>
            <person name="Cheong K."/>
            <person name="Shin H.S."/>
            <person name="Kim S.B."/>
            <person name="Han K."/>
            <person name="Lee J."/>
            <person name="Park M."/>
            <person name="Lee H.A."/>
            <person name="Lee H.Y."/>
            <person name="Lee Y."/>
            <person name="Oh S."/>
            <person name="Lee J.H."/>
            <person name="Choi E."/>
            <person name="Choi E."/>
            <person name="Lee S.E."/>
            <person name="Jeon J."/>
            <person name="Kim H."/>
            <person name="Choi G."/>
            <person name="Song H."/>
            <person name="Lee J."/>
            <person name="Lee S.C."/>
            <person name="Kwon J.K."/>
            <person name="Lee H.Y."/>
            <person name="Koo N."/>
            <person name="Hong Y."/>
            <person name="Kim R.W."/>
            <person name="Kang W.H."/>
            <person name="Huh J.H."/>
            <person name="Kang B.C."/>
            <person name="Yang T.J."/>
            <person name="Lee Y.H."/>
            <person name="Bennetzen J.L."/>
            <person name="Choi D."/>
        </authorList>
    </citation>
    <scope>NUCLEOTIDE SEQUENCE [LARGE SCALE GENOMIC DNA]</scope>
    <source>
        <strain evidence="3">cv. PBC81</strain>
    </source>
</reference>
<keyword evidence="1" id="KW-0539">Nucleus</keyword>
<dbReference type="AlphaFoldDB" id="A0A2G2VB58"/>
<name>A0A2G2VB58_CAPBA</name>
<dbReference type="EMBL" id="MLFT02000049">
    <property type="protein sequence ID" value="PHT30225.1"/>
    <property type="molecule type" value="Genomic_DNA"/>
</dbReference>
<evidence type="ECO:0000313" key="2">
    <source>
        <dbReference type="EMBL" id="PHT30225.1"/>
    </source>
</evidence>
<dbReference type="SUPFAM" id="SSF117856">
    <property type="entry name" value="AF0104/ALDC/Ptd012-like"/>
    <property type="match status" value="1"/>
</dbReference>
<dbReference type="GO" id="GO:0005634">
    <property type="term" value="C:nucleus"/>
    <property type="evidence" value="ECO:0007669"/>
    <property type="project" value="UniProtKB-SubCell"/>
</dbReference>
<organism evidence="2 3">
    <name type="scientific">Capsicum baccatum</name>
    <name type="common">Peruvian pepper</name>
    <dbReference type="NCBI Taxonomy" id="33114"/>
    <lineage>
        <taxon>Eukaryota</taxon>
        <taxon>Viridiplantae</taxon>
        <taxon>Streptophyta</taxon>
        <taxon>Embryophyta</taxon>
        <taxon>Tracheophyta</taxon>
        <taxon>Spermatophyta</taxon>
        <taxon>Magnoliopsida</taxon>
        <taxon>eudicotyledons</taxon>
        <taxon>Gunneridae</taxon>
        <taxon>Pentapetalae</taxon>
        <taxon>asterids</taxon>
        <taxon>lamiids</taxon>
        <taxon>Solanales</taxon>
        <taxon>Solanaceae</taxon>
        <taxon>Solanoideae</taxon>
        <taxon>Capsiceae</taxon>
        <taxon>Capsicum</taxon>
    </lineage>
</organism>
<accession>A0A2G2VB58</accession>
<comment type="caution">
    <text evidence="2">The sequence shown here is derived from an EMBL/GenBank/DDBJ whole genome shotgun (WGS) entry which is preliminary data.</text>
</comment>